<accession>A0A348WEQ4</accession>
<organism evidence="1 2">
    <name type="scientific">Roseovarius nubinhibens</name>
    <dbReference type="NCBI Taxonomy" id="314263"/>
    <lineage>
        <taxon>Bacteria</taxon>
        <taxon>Pseudomonadati</taxon>
        <taxon>Pseudomonadota</taxon>
        <taxon>Alphaproteobacteria</taxon>
        <taxon>Rhodobacterales</taxon>
        <taxon>Roseobacteraceae</taxon>
        <taxon>Roseovarius</taxon>
    </lineage>
</organism>
<gene>
    <name evidence="1" type="ORF">DCS45_14230</name>
</gene>
<sequence>VMSVQDTVGSQISFAAILHLAQSAPRHLLRCALDTRAMTTAELAEIDAPLRDGGASAPYDPGLGLRVNRDALGTPINTFGDLK</sequence>
<dbReference type="AlphaFoldDB" id="A0A348WEQ4"/>
<feature type="non-terminal residue" evidence="1">
    <location>
        <position position="1"/>
    </location>
</feature>
<protein>
    <submittedName>
        <fullName evidence="1">Mandelate racemase</fullName>
    </submittedName>
</protein>
<dbReference type="Gene3D" id="3.20.20.120">
    <property type="entry name" value="Enolase-like C-terminal domain"/>
    <property type="match status" value="1"/>
</dbReference>
<dbReference type="Proteomes" id="UP000264719">
    <property type="component" value="Unassembled WGS sequence"/>
</dbReference>
<name>A0A348WEQ4_9RHOB</name>
<evidence type="ECO:0000313" key="1">
    <source>
        <dbReference type="EMBL" id="HAR53016.1"/>
    </source>
</evidence>
<dbReference type="SUPFAM" id="SSF51604">
    <property type="entry name" value="Enolase C-terminal domain-like"/>
    <property type="match status" value="1"/>
</dbReference>
<evidence type="ECO:0000313" key="2">
    <source>
        <dbReference type="Proteomes" id="UP000264719"/>
    </source>
</evidence>
<dbReference type="EMBL" id="DMVW01000134">
    <property type="protein sequence ID" value="HAR53016.1"/>
    <property type="molecule type" value="Genomic_DNA"/>
</dbReference>
<dbReference type="InterPro" id="IPR036849">
    <property type="entry name" value="Enolase-like_C_sf"/>
</dbReference>
<reference evidence="1 2" key="1">
    <citation type="journal article" date="2018" name="Nat. Biotechnol.">
        <title>A standardized bacterial taxonomy based on genome phylogeny substantially revises the tree of life.</title>
        <authorList>
            <person name="Parks D.H."/>
            <person name="Chuvochina M."/>
            <person name="Waite D.W."/>
            <person name="Rinke C."/>
            <person name="Skarshewski A."/>
            <person name="Chaumeil P.A."/>
            <person name="Hugenholtz P."/>
        </authorList>
    </citation>
    <scope>NUCLEOTIDE SEQUENCE [LARGE SCALE GENOMIC DNA]</scope>
    <source>
        <strain evidence="1">UBA9169</strain>
    </source>
</reference>
<proteinExistence type="predicted"/>
<comment type="caution">
    <text evidence="1">The sequence shown here is derived from an EMBL/GenBank/DDBJ whole genome shotgun (WGS) entry which is preliminary data.</text>
</comment>